<protein>
    <submittedName>
        <fullName evidence="2">Diguanylate cyclase</fullName>
    </submittedName>
</protein>
<dbReference type="Pfam" id="PF08448">
    <property type="entry name" value="PAS_4"/>
    <property type="match status" value="1"/>
</dbReference>
<sequence length="246" mass="27581">MTKDAEQTLLSLFEAFALKCMQLQQAVRFGDDNLVRVLDRELGPLIESVLAYRAEGIVGIYMQLQFLSNLIREDADDRSSVMRHSAALSVLLDRYLGGNAAAKYAAMLNKLSWKRATDTAHPENDSFLNEVILDALPDRIAVVTTDYRFLYFNPAGAAYLKKHPIELVGRHVVDFVGPDCFERRLRGSLDQCFAGAKMEFQMACRIVEERETTMRFRLAPLRTRSDAAFGAVLVWSDAVQPASAPV</sequence>
<dbReference type="Gene3D" id="3.30.450.20">
    <property type="entry name" value="PAS domain"/>
    <property type="match status" value="1"/>
</dbReference>
<feature type="domain" description="PAS" evidence="1">
    <location>
        <begin position="132"/>
        <end position="179"/>
    </location>
</feature>
<evidence type="ECO:0000313" key="3">
    <source>
        <dbReference type="Proteomes" id="UP000245252"/>
    </source>
</evidence>
<dbReference type="OrthoDB" id="7865850at2"/>
<reference evidence="2 3" key="1">
    <citation type="submission" date="2018-05" db="EMBL/GenBank/DDBJ databases">
        <title>The draft genome of strain NS-104.</title>
        <authorList>
            <person name="Hang P."/>
            <person name="Jiang J."/>
        </authorList>
    </citation>
    <scope>NUCLEOTIDE SEQUENCE [LARGE SCALE GENOMIC DNA]</scope>
    <source>
        <strain evidence="2 3">NS-104</strain>
    </source>
</reference>
<dbReference type="Proteomes" id="UP000245252">
    <property type="component" value="Unassembled WGS sequence"/>
</dbReference>
<dbReference type="SUPFAM" id="SSF55785">
    <property type="entry name" value="PYP-like sensor domain (PAS domain)"/>
    <property type="match status" value="1"/>
</dbReference>
<proteinExistence type="predicted"/>
<dbReference type="InterPro" id="IPR000014">
    <property type="entry name" value="PAS"/>
</dbReference>
<dbReference type="EMBL" id="QFBC01000003">
    <property type="protein sequence ID" value="PWE56682.1"/>
    <property type="molecule type" value="Genomic_DNA"/>
</dbReference>
<accession>A0A2U2DTQ4</accession>
<dbReference type="CDD" id="cd00130">
    <property type="entry name" value="PAS"/>
    <property type="match status" value="1"/>
</dbReference>
<comment type="caution">
    <text evidence="2">The sequence shown here is derived from an EMBL/GenBank/DDBJ whole genome shotgun (WGS) entry which is preliminary data.</text>
</comment>
<name>A0A2U2DTQ4_9HYPH</name>
<dbReference type="InterPro" id="IPR035965">
    <property type="entry name" value="PAS-like_dom_sf"/>
</dbReference>
<evidence type="ECO:0000313" key="2">
    <source>
        <dbReference type="EMBL" id="PWE56682.1"/>
    </source>
</evidence>
<evidence type="ECO:0000259" key="1">
    <source>
        <dbReference type="PROSITE" id="PS50112"/>
    </source>
</evidence>
<dbReference type="AlphaFoldDB" id="A0A2U2DTQ4"/>
<keyword evidence="3" id="KW-1185">Reference proteome</keyword>
<organism evidence="2 3">
    <name type="scientific">Metarhizobium album</name>
    <dbReference type="NCBI Taxonomy" id="2182425"/>
    <lineage>
        <taxon>Bacteria</taxon>
        <taxon>Pseudomonadati</taxon>
        <taxon>Pseudomonadota</taxon>
        <taxon>Alphaproteobacteria</taxon>
        <taxon>Hyphomicrobiales</taxon>
        <taxon>Rhizobiaceae</taxon>
        <taxon>Metarhizobium</taxon>
    </lineage>
</organism>
<gene>
    <name evidence="2" type="ORF">DEM27_09950</name>
</gene>
<dbReference type="PROSITE" id="PS50112">
    <property type="entry name" value="PAS"/>
    <property type="match status" value="1"/>
</dbReference>
<dbReference type="InterPro" id="IPR013656">
    <property type="entry name" value="PAS_4"/>
</dbReference>